<dbReference type="EMBL" id="JBHRTL010000006">
    <property type="protein sequence ID" value="MFC3155246.1"/>
    <property type="molecule type" value="Genomic_DNA"/>
</dbReference>
<reference evidence="2" key="1">
    <citation type="journal article" date="2019" name="Int. J. Syst. Evol. Microbiol.">
        <title>The Global Catalogue of Microorganisms (GCM) 10K type strain sequencing project: providing services to taxonomists for standard genome sequencing and annotation.</title>
        <authorList>
            <consortium name="The Broad Institute Genomics Platform"/>
            <consortium name="The Broad Institute Genome Sequencing Center for Infectious Disease"/>
            <person name="Wu L."/>
            <person name="Ma J."/>
        </authorList>
    </citation>
    <scope>NUCLEOTIDE SEQUENCE [LARGE SCALE GENOMIC DNA]</scope>
    <source>
        <strain evidence="2">KCTC 52141</strain>
    </source>
</reference>
<name>A0ABV7HV63_9GAMM</name>
<protein>
    <submittedName>
        <fullName evidence="1">Uncharacterized protein</fullName>
    </submittedName>
</protein>
<organism evidence="1 2">
    <name type="scientific">Gilvimarinus japonicus</name>
    <dbReference type="NCBI Taxonomy" id="1796469"/>
    <lineage>
        <taxon>Bacteria</taxon>
        <taxon>Pseudomonadati</taxon>
        <taxon>Pseudomonadota</taxon>
        <taxon>Gammaproteobacteria</taxon>
        <taxon>Cellvibrionales</taxon>
        <taxon>Cellvibrionaceae</taxon>
        <taxon>Gilvimarinus</taxon>
    </lineage>
</organism>
<proteinExistence type="predicted"/>
<dbReference type="RefSeq" id="WP_382415842.1">
    <property type="nucleotide sequence ID" value="NZ_AP031500.1"/>
</dbReference>
<dbReference type="Proteomes" id="UP001595548">
    <property type="component" value="Unassembled WGS sequence"/>
</dbReference>
<evidence type="ECO:0000313" key="1">
    <source>
        <dbReference type="EMBL" id="MFC3155246.1"/>
    </source>
</evidence>
<keyword evidence="2" id="KW-1185">Reference proteome</keyword>
<accession>A0ABV7HV63</accession>
<comment type="caution">
    <text evidence="1">The sequence shown here is derived from an EMBL/GenBank/DDBJ whole genome shotgun (WGS) entry which is preliminary data.</text>
</comment>
<gene>
    <name evidence="1" type="ORF">ACFOEB_08540</name>
</gene>
<evidence type="ECO:0000313" key="2">
    <source>
        <dbReference type="Proteomes" id="UP001595548"/>
    </source>
</evidence>
<sequence length="238" mass="26909">MKLTKRLKVNGVECQIVDDMVTLNLSRPGRSVFSVVSPVTLSGVVELSMGYDPQRLHRYFIGYVENSMTTNVNVQRLMCRELTGVLDRITPFNLRHVSLLKVLKILSELTALKFVIPEKANVYLAPYFYSWGGGYHVMDSIGRIFGFEKFMWQAQGDGRVFVGPWSDSYWSNKPVELGAQALTDHGYVNQAKVPAIPLLRPGAHLVQDGKRLIVSQVQLAGSYMNITWSDNPWRAQRD</sequence>